<evidence type="ECO:0000313" key="2">
    <source>
        <dbReference type="EMBL" id="GHH81669.1"/>
    </source>
</evidence>
<dbReference type="PANTHER" id="PTHR39624:SF2">
    <property type="entry name" value="OSMC-LIKE PROTEIN"/>
    <property type="match status" value="1"/>
</dbReference>
<name>A0A919L344_9ACTN</name>
<dbReference type="Pfam" id="PF02566">
    <property type="entry name" value="OsmC"/>
    <property type="match status" value="1"/>
</dbReference>
<dbReference type="InterPro" id="IPR003718">
    <property type="entry name" value="OsmC/Ohr_fam"/>
</dbReference>
<reference evidence="2" key="1">
    <citation type="journal article" date="2014" name="Int. J. Syst. Evol. Microbiol.">
        <title>Complete genome sequence of Corynebacterium casei LMG S-19264T (=DSM 44701T), isolated from a smear-ripened cheese.</title>
        <authorList>
            <consortium name="US DOE Joint Genome Institute (JGI-PGF)"/>
            <person name="Walter F."/>
            <person name="Albersmeier A."/>
            <person name="Kalinowski J."/>
            <person name="Ruckert C."/>
        </authorList>
    </citation>
    <scope>NUCLEOTIDE SEQUENCE</scope>
    <source>
        <strain evidence="2">JCM 4646</strain>
    </source>
</reference>
<reference evidence="2" key="2">
    <citation type="submission" date="2020-09" db="EMBL/GenBank/DDBJ databases">
        <authorList>
            <person name="Sun Q."/>
            <person name="Ohkuma M."/>
        </authorList>
    </citation>
    <scope>NUCLEOTIDE SEQUENCE</scope>
    <source>
        <strain evidence="2">JCM 4646</strain>
    </source>
</reference>
<dbReference type="GeneID" id="95356767"/>
<comment type="caution">
    <text evidence="2">The sequence shown here is derived from an EMBL/GenBank/DDBJ whole genome shotgun (WGS) entry which is preliminary data.</text>
</comment>
<dbReference type="PANTHER" id="PTHR39624">
    <property type="entry name" value="PROTEIN INVOLVED IN RIMO-MEDIATED BETA-METHYLTHIOLATION OF RIBOSOMAL PROTEIN S12 YCAO"/>
    <property type="match status" value="1"/>
</dbReference>
<proteinExistence type="predicted"/>
<gene>
    <name evidence="2" type="ORF">GCM10018781_64780</name>
</gene>
<keyword evidence="3" id="KW-1185">Reference proteome</keyword>
<sequence>MTQSQIPTERPTESPAEDLAGGPEQPPPAFRKVTTAVVTGSADGDPFHVDVRSGAHRFTADEPVRRGGSDSGPEPFALLLPALGSCTAITLRMYAGRKGRPLADVKVRLGHETDGRHGRISRRVTLGGELDQAQRARLLDICERTPVTLALRAGVAIDTTEEH</sequence>
<evidence type="ECO:0000256" key="1">
    <source>
        <dbReference type="SAM" id="MobiDB-lite"/>
    </source>
</evidence>
<dbReference type="Proteomes" id="UP000617734">
    <property type="component" value="Unassembled WGS sequence"/>
</dbReference>
<dbReference type="InterPro" id="IPR036102">
    <property type="entry name" value="OsmC/Ohrsf"/>
</dbReference>
<protein>
    <submittedName>
        <fullName evidence="2">Osmotically inducible protein C</fullName>
    </submittedName>
</protein>
<organism evidence="2 3">
    <name type="scientific">Kitasatospora indigofera</name>
    <dbReference type="NCBI Taxonomy" id="67307"/>
    <lineage>
        <taxon>Bacteria</taxon>
        <taxon>Bacillati</taxon>
        <taxon>Actinomycetota</taxon>
        <taxon>Actinomycetes</taxon>
        <taxon>Kitasatosporales</taxon>
        <taxon>Streptomycetaceae</taxon>
        <taxon>Kitasatospora</taxon>
    </lineage>
</organism>
<evidence type="ECO:0000313" key="3">
    <source>
        <dbReference type="Proteomes" id="UP000617734"/>
    </source>
</evidence>
<feature type="region of interest" description="Disordered" evidence="1">
    <location>
        <begin position="1"/>
        <end position="31"/>
    </location>
</feature>
<accession>A0A919L344</accession>
<dbReference type="EMBL" id="BNBO01000054">
    <property type="protein sequence ID" value="GHH81669.1"/>
    <property type="molecule type" value="Genomic_DNA"/>
</dbReference>
<dbReference type="AlphaFoldDB" id="A0A919L344"/>
<dbReference type="SUPFAM" id="SSF82784">
    <property type="entry name" value="OsmC-like"/>
    <property type="match status" value="1"/>
</dbReference>
<dbReference type="RefSeq" id="WP_190214475.1">
    <property type="nucleotide sequence ID" value="NZ_BNBO01000054.1"/>
</dbReference>
<dbReference type="Gene3D" id="3.30.300.20">
    <property type="match status" value="1"/>
</dbReference>
<dbReference type="InterPro" id="IPR015946">
    <property type="entry name" value="KH_dom-like_a/b"/>
</dbReference>